<feature type="region of interest" description="Disordered" evidence="1">
    <location>
        <begin position="1"/>
        <end position="30"/>
    </location>
</feature>
<organism evidence="2">
    <name type="scientific">viral metagenome</name>
    <dbReference type="NCBI Taxonomy" id="1070528"/>
    <lineage>
        <taxon>unclassified sequences</taxon>
        <taxon>metagenomes</taxon>
        <taxon>organismal metagenomes</taxon>
    </lineage>
</organism>
<protein>
    <submittedName>
        <fullName evidence="2">Uncharacterized protein</fullName>
    </submittedName>
</protein>
<accession>A0A6C0H643</accession>
<name>A0A6C0H643_9ZZZZ</name>
<evidence type="ECO:0000256" key="1">
    <source>
        <dbReference type="SAM" id="MobiDB-lite"/>
    </source>
</evidence>
<proteinExistence type="predicted"/>
<dbReference type="EMBL" id="MN739880">
    <property type="protein sequence ID" value="QHT75615.1"/>
    <property type="molecule type" value="Genomic_DNA"/>
</dbReference>
<feature type="compositionally biased region" description="Basic residues" evidence="1">
    <location>
        <begin position="7"/>
        <end position="29"/>
    </location>
</feature>
<evidence type="ECO:0000313" key="2">
    <source>
        <dbReference type="EMBL" id="QHT75615.1"/>
    </source>
</evidence>
<dbReference type="AlphaFoldDB" id="A0A6C0H643"/>
<sequence length="198" mass="23057">MNSSKYFTKKSKHLSFTRSKSKSKSKSKSSKYNENLSKVYKNLTKSFGKFNLTKIKSNSFDKYIFPLNIQINKHNSIVPSLKVKVNNIDNPLYHFFKGQKQYANLNINSLKKDLIYCGNIYNNISNNPYFYDFIIVFKYNNNNLGAIFITPNNEYEICSKTLGGYKESIENSMRHFIKELSHKSSINLVEINNKPIVK</sequence>
<reference evidence="2" key="1">
    <citation type="journal article" date="2020" name="Nature">
        <title>Giant virus diversity and host interactions through global metagenomics.</title>
        <authorList>
            <person name="Schulz F."/>
            <person name="Roux S."/>
            <person name="Paez-Espino D."/>
            <person name="Jungbluth S."/>
            <person name="Walsh D.A."/>
            <person name="Denef V.J."/>
            <person name="McMahon K.D."/>
            <person name="Konstantinidis K.T."/>
            <person name="Eloe-Fadrosh E.A."/>
            <person name="Kyrpides N.C."/>
            <person name="Woyke T."/>
        </authorList>
    </citation>
    <scope>NUCLEOTIDE SEQUENCE</scope>
    <source>
        <strain evidence="2">GVMAG-M-3300023179-71</strain>
    </source>
</reference>